<dbReference type="EMBL" id="CAUYUJ010001589">
    <property type="protein sequence ID" value="CAK0796659.1"/>
    <property type="molecule type" value="Genomic_DNA"/>
</dbReference>
<feature type="non-terminal residue" evidence="2">
    <location>
        <position position="1"/>
    </location>
</feature>
<feature type="region of interest" description="Disordered" evidence="1">
    <location>
        <begin position="1"/>
        <end position="100"/>
    </location>
</feature>
<accession>A0ABN9PXW5</accession>
<feature type="compositionally biased region" description="Low complexity" evidence="1">
    <location>
        <begin position="21"/>
        <end position="32"/>
    </location>
</feature>
<dbReference type="Proteomes" id="UP001189429">
    <property type="component" value="Unassembled WGS sequence"/>
</dbReference>
<keyword evidence="3" id="KW-1185">Reference proteome</keyword>
<evidence type="ECO:0000313" key="2">
    <source>
        <dbReference type="EMBL" id="CAK0796659.1"/>
    </source>
</evidence>
<evidence type="ECO:0000256" key="1">
    <source>
        <dbReference type="SAM" id="MobiDB-lite"/>
    </source>
</evidence>
<feature type="region of interest" description="Disordered" evidence="1">
    <location>
        <begin position="138"/>
        <end position="205"/>
    </location>
</feature>
<protein>
    <submittedName>
        <fullName evidence="2">Uncharacterized protein</fullName>
    </submittedName>
</protein>
<comment type="caution">
    <text evidence="2">The sequence shown here is derived from an EMBL/GenBank/DDBJ whole genome shotgun (WGS) entry which is preliminary data.</text>
</comment>
<proteinExistence type="predicted"/>
<organism evidence="2 3">
    <name type="scientific">Prorocentrum cordatum</name>
    <dbReference type="NCBI Taxonomy" id="2364126"/>
    <lineage>
        <taxon>Eukaryota</taxon>
        <taxon>Sar</taxon>
        <taxon>Alveolata</taxon>
        <taxon>Dinophyceae</taxon>
        <taxon>Prorocentrales</taxon>
        <taxon>Prorocentraceae</taxon>
        <taxon>Prorocentrum</taxon>
    </lineage>
</organism>
<feature type="compositionally biased region" description="Low complexity" evidence="1">
    <location>
        <begin position="196"/>
        <end position="205"/>
    </location>
</feature>
<reference evidence="2" key="1">
    <citation type="submission" date="2023-10" db="EMBL/GenBank/DDBJ databases">
        <authorList>
            <person name="Chen Y."/>
            <person name="Shah S."/>
            <person name="Dougan E. K."/>
            <person name="Thang M."/>
            <person name="Chan C."/>
        </authorList>
    </citation>
    <scope>NUCLEOTIDE SEQUENCE [LARGE SCALE GENOMIC DNA]</scope>
</reference>
<sequence length="205" mass="21754">GSRGTPSPGGPPLRRIHAHAEAAGPRGGRAAPPGQPRGGHRVRQGHREQQPGQALRRHRPLHAAASDAIASTTEETVSSCSSSSSEEQDLLDRDADQRHRVEQRRRLLCEVHRRRLRACEGEATGALADVAAALRCGRRSGPEKPEGELVESSSSLGRWSRGAGPERPEGEFAESSSSVGCWSRGAGPEKPEGKSAESSSSKISL</sequence>
<gene>
    <name evidence="2" type="ORF">PCOR1329_LOCUS5976</name>
</gene>
<feature type="compositionally biased region" description="Low complexity" evidence="1">
    <location>
        <begin position="71"/>
        <end position="85"/>
    </location>
</feature>
<evidence type="ECO:0000313" key="3">
    <source>
        <dbReference type="Proteomes" id="UP001189429"/>
    </source>
</evidence>
<name>A0ABN9PXW5_9DINO</name>
<feature type="compositionally biased region" description="Basic and acidic residues" evidence="1">
    <location>
        <begin position="90"/>
        <end position="100"/>
    </location>
</feature>